<comment type="caution">
    <text evidence="1">The sequence shown here is derived from an EMBL/GenBank/DDBJ whole genome shotgun (WGS) entry which is preliminary data.</text>
</comment>
<dbReference type="OrthoDB" id="9897598at2"/>
<name>A0A4Y8X191_9MICC</name>
<dbReference type="EMBL" id="JACHMC010000001">
    <property type="protein sequence ID" value="MBB4881771.1"/>
    <property type="molecule type" value="Genomic_DNA"/>
</dbReference>
<gene>
    <name evidence="1" type="ORF">BJ976_000122</name>
</gene>
<dbReference type="Proteomes" id="UP000560081">
    <property type="component" value="Unassembled WGS sequence"/>
</dbReference>
<protein>
    <recommendedName>
        <fullName evidence="3">DUF2178 domain-containing protein</fullName>
    </recommendedName>
</protein>
<organism evidence="1 2">
    <name type="scientific">Micrococcus flavus</name>
    <dbReference type="NCBI Taxonomy" id="384602"/>
    <lineage>
        <taxon>Bacteria</taxon>
        <taxon>Bacillati</taxon>
        <taxon>Actinomycetota</taxon>
        <taxon>Actinomycetes</taxon>
        <taxon>Micrococcales</taxon>
        <taxon>Micrococcaceae</taxon>
        <taxon>Micrococcus</taxon>
    </lineage>
</organism>
<evidence type="ECO:0000313" key="2">
    <source>
        <dbReference type="Proteomes" id="UP000560081"/>
    </source>
</evidence>
<keyword evidence="2" id="KW-1185">Reference proteome</keyword>
<sequence length="146" mass="15006">MEGMEREKVWHVRIAVAAALVGCAGVVSGLRHELGLGWAVGLLTACLLGVALALRDVHHRVDQEEAGRQVFYAGRGSTAWFAVVMVGVAIVPGMVIPLLADGAATALGVGLFAAVLTAAAHGVLAATTTGEPQPEPVPVPLRREDG</sequence>
<proteinExistence type="predicted"/>
<evidence type="ECO:0000313" key="1">
    <source>
        <dbReference type="EMBL" id="MBB4881771.1"/>
    </source>
</evidence>
<evidence type="ECO:0008006" key="3">
    <source>
        <dbReference type="Google" id="ProtNLM"/>
    </source>
</evidence>
<reference evidence="1 2" key="1">
    <citation type="submission" date="2020-08" db="EMBL/GenBank/DDBJ databases">
        <title>Sequencing the genomes of 1000 actinobacteria strains.</title>
        <authorList>
            <person name="Klenk H.-P."/>
        </authorList>
    </citation>
    <scope>NUCLEOTIDE SEQUENCE [LARGE SCALE GENOMIC DNA]</scope>
    <source>
        <strain evidence="1 2">DSM 19079</strain>
    </source>
</reference>
<dbReference type="AlphaFoldDB" id="A0A4Y8X191"/>
<dbReference type="RefSeq" id="WP_135030396.1">
    <property type="nucleotide sequence ID" value="NZ_BMLA01000010.1"/>
</dbReference>
<accession>A0A4Y8X191</accession>